<organism evidence="1 2">
    <name type="scientific">Gracilibacillus pellucidus</name>
    <dbReference type="NCBI Taxonomy" id="3095368"/>
    <lineage>
        <taxon>Bacteria</taxon>
        <taxon>Bacillati</taxon>
        <taxon>Bacillota</taxon>
        <taxon>Bacilli</taxon>
        <taxon>Bacillales</taxon>
        <taxon>Bacillaceae</taxon>
        <taxon>Gracilibacillus</taxon>
    </lineage>
</organism>
<dbReference type="EMBL" id="JAWZSR010000031">
    <property type="protein sequence ID" value="MDX8047749.1"/>
    <property type="molecule type" value="Genomic_DNA"/>
</dbReference>
<keyword evidence="2" id="KW-1185">Reference proteome</keyword>
<name>A0ACC6M9U0_9BACI</name>
<feature type="non-terminal residue" evidence="1">
    <location>
        <position position="1"/>
    </location>
</feature>
<proteinExistence type="predicted"/>
<comment type="caution">
    <text evidence="1">The sequence shown here is derived from an EMBL/GenBank/DDBJ whole genome shotgun (WGS) entry which is preliminary data.</text>
</comment>
<accession>A0ACC6M9U0</accession>
<protein>
    <submittedName>
        <fullName evidence="1">Transposase</fullName>
    </submittedName>
</protein>
<sequence>KAANQRRDYLHKLTTHLVKQYDVIAIEDLKTKNLQKNQKQLISAEIICIN</sequence>
<dbReference type="Proteomes" id="UP001277972">
    <property type="component" value="Unassembled WGS sequence"/>
</dbReference>
<reference evidence="1" key="1">
    <citation type="submission" date="2023-11" db="EMBL/GenBank/DDBJ databases">
        <title>Gracilibacillus pellucida a moderately halophilic bacterium isolated from saline soil in Xinjiang province.</title>
        <authorList>
            <person name="Zhang Z."/>
            <person name="Tan F."/>
            <person name="Wang Y."/>
            <person name="Xia M."/>
        </authorList>
    </citation>
    <scope>NUCLEOTIDE SEQUENCE</scope>
    <source>
        <strain evidence="1">S3-1-1</strain>
    </source>
</reference>
<evidence type="ECO:0000313" key="1">
    <source>
        <dbReference type="EMBL" id="MDX8047749.1"/>
    </source>
</evidence>
<evidence type="ECO:0000313" key="2">
    <source>
        <dbReference type="Proteomes" id="UP001277972"/>
    </source>
</evidence>
<gene>
    <name evidence="1" type="ORF">SH601_17580</name>
</gene>